<reference evidence="8" key="1">
    <citation type="submission" date="2022-02" db="EMBL/GenBank/DDBJ databases">
        <title>Atlantic sturgeon de novo genome assembly.</title>
        <authorList>
            <person name="Stock M."/>
            <person name="Klopp C."/>
            <person name="Guiguen Y."/>
            <person name="Cabau C."/>
            <person name="Parinello H."/>
            <person name="Santidrian Yebra-Pimentel E."/>
            <person name="Kuhl H."/>
            <person name="Dirks R.P."/>
            <person name="Guessner J."/>
            <person name="Wuertz S."/>
            <person name="Du K."/>
            <person name="Schartl M."/>
        </authorList>
    </citation>
    <scope>NUCLEOTIDE SEQUENCE</scope>
    <source>
        <strain evidence="8">STURGEONOMICS-FGT-2020</strain>
        <tissue evidence="8">Whole blood</tissue>
    </source>
</reference>
<keyword evidence="4" id="KW-0372">Hormone</keyword>
<evidence type="ECO:0000256" key="3">
    <source>
        <dbReference type="ARBA" id="ARBA00022525"/>
    </source>
</evidence>
<dbReference type="GO" id="GO:0097746">
    <property type="term" value="P:blood vessel diameter maintenance"/>
    <property type="evidence" value="ECO:0007669"/>
    <property type="project" value="InterPro"/>
</dbReference>
<evidence type="ECO:0000313" key="9">
    <source>
        <dbReference type="Proteomes" id="UP001230051"/>
    </source>
</evidence>
<dbReference type="InterPro" id="IPR001483">
    <property type="entry name" value="Urotensin_II"/>
</dbReference>
<dbReference type="GO" id="GO:0005179">
    <property type="term" value="F:hormone activity"/>
    <property type="evidence" value="ECO:0007669"/>
    <property type="project" value="UniProtKB-KW"/>
</dbReference>
<keyword evidence="5" id="KW-1015">Disulfide bond</keyword>
<feature type="compositionally biased region" description="Polar residues" evidence="6">
    <location>
        <begin position="94"/>
        <end position="107"/>
    </location>
</feature>
<dbReference type="GO" id="GO:0005576">
    <property type="term" value="C:extracellular region"/>
    <property type="evidence" value="ECO:0007669"/>
    <property type="project" value="UniProtKB-SubCell"/>
</dbReference>
<comment type="subcellular location">
    <subcellularLocation>
        <location evidence="1">Secreted</location>
    </subcellularLocation>
</comment>
<dbReference type="PROSITE" id="PS00984">
    <property type="entry name" value="UROTENSIN_II"/>
    <property type="match status" value="1"/>
</dbReference>
<proteinExistence type="inferred from homology"/>
<dbReference type="EMBL" id="JAGXEW010000009">
    <property type="protein sequence ID" value="KAK1167610.1"/>
    <property type="molecule type" value="Genomic_DNA"/>
</dbReference>
<protein>
    <submittedName>
        <fullName evidence="8">Urotensin II-related peptide</fullName>
    </submittedName>
</protein>
<evidence type="ECO:0000256" key="4">
    <source>
        <dbReference type="ARBA" id="ARBA00022702"/>
    </source>
</evidence>
<comment type="similarity">
    <text evidence="2">Belongs to the urotensin-2 family.</text>
</comment>
<dbReference type="Proteomes" id="UP001230051">
    <property type="component" value="Unassembled WGS sequence"/>
</dbReference>
<feature type="region of interest" description="Disordered" evidence="6">
    <location>
        <begin position="24"/>
        <end position="46"/>
    </location>
</feature>
<evidence type="ECO:0000256" key="5">
    <source>
        <dbReference type="ARBA" id="ARBA00023157"/>
    </source>
</evidence>
<organism evidence="8 9">
    <name type="scientific">Acipenser oxyrinchus oxyrinchus</name>
    <dbReference type="NCBI Taxonomy" id="40147"/>
    <lineage>
        <taxon>Eukaryota</taxon>
        <taxon>Metazoa</taxon>
        <taxon>Chordata</taxon>
        <taxon>Craniata</taxon>
        <taxon>Vertebrata</taxon>
        <taxon>Euteleostomi</taxon>
        <taxon>Actinopterygii</taxon>
        <taxon>Chondrostei</taxon>
        <taxon>Acipenseriformes</taxon>
        <taxon>Acipenseridae</taxon>
        <taxon>Acipenser</taxon>
    </lineage>
</organism>
<feature type="compositionally biased region" description="Polar residues" evidence="6">
    <location>
        <begin position="74"/>
        <end position="84"/>
    </location>
</feature>
<feature type="signal peptide" evidence="7">
    <location>
        <begin position="1"/>
        <end position="20"/>
    </location>
</feature>
<keyword evidence="9" id="KW-1185">Reference proteome</keyword>
<gene>
    <name evidence="8" type="ORF">AOXY_G10329</name>
</gene>
<keyword evidence="3" id="KW-0964">Secreted</keyword>
<name>A0AAD8G3Q9_ACIOX</name>
<accession>A0AAD8G3Q9</accession>
<evidence type="ECO:0000313" key="8">
    <source>
        <dbReference type="EMBL" id="KAK1167610.1"/>
    </source>
</evidence>
<keyword evidence="7" id="KW-0732">Signal</keyword>
<feature type="compositionally biased region" description="Basic and acidic residues" evidence="6">
    <location>
        <begin position="28"/>
        <end position="46"/>
    </location>
</feature>
<feature type="region of interest" description="Disordered" evidence="6">
    <location>
        <begin position="66"/>
        <end position="141"/>
    </location>
</feature>
<dbReference type="AlphaFoldDB" id="A0AAD8G3Q9"/>
<evidence type="ECO:0000256" key="2">
    <source>
        <dbReference type="ARBA" id="ARBA00006719"/>
    </source>
</evidence>
<evidence type="ECO:0000256" key="7">
    <source>
        <dbReference type="SAM" id="SignalP"/>
    </source>
</evidence>
<dbReference type="GO" id="GO:0008217">
    <property type="term" value="P:regulation of blood pressure"/>
    <property type="evidence" value="ECO:0007669"/>
    <property type="project" value="InterPro"/>
</dbReference>
<feature type="chain" id="PRO_5041935369" evidence="7">
    <location>
        <begin position="21"/>
        <end position="152"/>
    </location>
</feature>
<evidence type="ECO:0000256" key="6">
    <source>
        <dbReference type="SAM" id="MobiDB-lite"/>
    </source>
</evidence>
<comment type="caution">
    <text evidence="8">The sequence shown here is derived from an EMBL/GenBank/DDBJ whole genome shotgun (WGS) entry which is preliminary data.</text>
</comment>
<sequence>MQPSVLLSFLIATVTFTVRCSPVGSEHVQSEEDERKHPDSVEIHSERRGKILRILTALEESRKSESVSSKLSSQITGARANTRTLGRRAKTFSEESQVAPTPSSQDEGSLLEFNDELSDPRYLGGRSFKKSVPPPAKKPKKRACFWKYCVQN</sequence>
<evidence type="ECO:0000256" key="1">
    <source>
        <dbReference type="ARBA" id="ARBA00004613"/>
    </source>
</evidence>